<reference evidence="2 3" key="1">
    <citation type="submission" date="2020-06" db="EMBL/GenBank/DDBJ databases">
        <title>NJ-3-1, isolated from saline soil.</title>
        <authorList>
            <person name="Cui H.L."/>
            <person name="Shi X."/>
        </authorList>
    </citation>
    <scope>NUCLEOTIDE SEQUENCE [LARGE SCALE GENOMIC DNA]</scope>
    <source>
        <strain evidence="2 3">NJ-3-1</strain>
    </source>
</reference>
<dbReference type="AlphaFoldDB" id="A0A7D5QAJ1"/>
<dbReference type="EMBL" id="CP058579">
    <property type="protein sequence ID" value="QLG62457.1"/>
    <property type="molecule type" value="Genomic_DNA"/>
</dbReference>
<name>A0A7D5QAJ1_9EURY</name>
<evidence type="ECO:0000313" key="3">
    <source>
        <dbReference type="Proteomes" id="UP000509626"/>
    </source>
</evidence>
<accession>A0A7D5QAJ1</accession>
<keyword evidence="3" id="KW-1185">Reference proteome</keyword>
<evidence type="ECO:0000313" key="2">
    <source>
        <dbReference type="EMBL" id="QLG62457.1"/>
    </source>
</evidence>
<dbReference type="RefSeq" id="WP_179269042.1">
    <property type="nucleotide sequence ID" value="NZ_CP058579.1"/>
</dbReference>
<dbReference type="GeneID" id="56038242"/>
<feature type="region of interest" description="Disordered" evidence="1">
    <location>
        <begin position="1"/>
        <end position="22"/>
    </location>
</feature>
<gene>
    <name evidence="2" type="ORF">HUG12_12245</name>
</gene>
<dbReference type="KEGG" id="halu:HUG12_12245"/>
<sequence length="114" mass="12804">MSRPVERPFQRRENERSVPLRHGLRQALAGNDGVAIDRHGDERIAEAWLSPDSLAILTQLDVLPEGVGARDRWTNRTSRSPDDRRVVTPRRVDPTRPAATRFAAARGFCGLPKN</sequence>
<feature type="compositionally biased region" description="Basic and acidic residues" evidence="1">
    <location>
        <begin position="1"/>
        <end position="18"/>
    </location>
</feature>
<proteinExistence type="predicted"/>
<evidence type="ECO:0000256" key="1">
    <source>
        <dbReference type="SAM" id="MobiDB-lite"/>
    </source>
</evidence>
<dbReference type="OrthoDB" id="8685at2157"/>
<protein>
    <submittedName>
        <fullName evidence="2">Uncharacterized protein</fullName>
    </submittedName>
</protein>
<organism evidence="2 3">
    <name type="scientific">Halorarum salinum</name>
    <dbReference type="NCBI Taxonomy" id="2743089"/>
    <lineage>
        <taxon>Archaea</taxon>
        <taxon>Methanobacteriati</taxon>
        <taxon>Methanobacteriota</taxon>
        <taxon>Stenosarchaea group</taxon>
        <taxon>Halobacteria</taxon>
        <taxon>Halobacteriales</taxon>
        <taxon>Haloferacaceae</taxon>
        <taxon>Halorarum</taxon>
    </lineage>
</organism>
<dbReference type="Proteomes" id="UP000509626">
    <property type="component" value="Chromosome"/>
</dbReference>